<protein>
    <submittedName>
        <fullName evidence="9">Vacuolar transporter chaperone 4</fullName>
    </submittedName>
</protein>
<feature type="domain" description="SPX" evidence="8">
    <location>
        <begin position="1"/>
        <end position="165"/>
    </location>
</feature>
<dbReference type="GO" id="GO:0016237">
    <property type="term" value="P:microautophagy"/>
    <property type="evidence" value="ECO:0007669"/>
    <property type="project" value="TreeGrafter"/>
</dbReference>
<gene>
    <name evidence="9" type="primary">VTC4_0</name>
    <name evidence="9" type="ORF">DBV05_g2459</name>
</gene>
<keyword evidence="5 7" id="KW-0472">Membrane</keyword>
<dbReference type="PANTHER" id="PTHR46140:SF1">
    <property type="entry name" value="VACUOLAR TRANSPORTER CHAPERONE COMPLEX SUBUNIT 4-RELATED"/>
    <property type="match status" value="1"/>
</dbReference>
<sequence length="902" mass="100472">MKYGETLRQRSIPQWGPYNVDYDEIKHLIKEHTTPGNGKAVSIPGQPDVNRNQFEDQLFDILSGEHQRIDLFVRSKSGEIERRLHHVTKQINQFTLRERATSPGDRNISERRRQKYGRIEGDVLRAGEEIRSLARFVGAQRLAFAKLLKKYKKWTHSDLLEQRFKQEVLSQPGTFSQTDLAPLLNYWSDTLHAVREAYQAGQAPKTPKIALSDEDPIDSAVSADLKTVPPRIHAAAESANEVDLDTALSTLPLGPSGARATYWVHSEQIVEIQILLLQTLRLFEGKLTKSQPTSPFETPKRRDSSERLDSLNDRADDVGAIFIDDSERYAQQRSATTVEDTEETPGKPAARVLGSARWNAGGEAAVCVPCELNPENSGTTVCAKLKRKHLSDFLTLDKPFHSRRPSGLSPIQENVSQSDISERDPADDLRSWLSSHRNFRPIAGVCAKRSRFVGMDNDPDHGVWATLDREIYLKSPDLSDLAENDWPKKGRQGATAFPFAVLEIRCEGAQTNDLIHTLDHSHLTERIRGFSLEAHAIWTCCKPSAMQPPYWLPTLERDIRKVPAAVPKHHSRCQSATAHLETGSSRQTSVSNSSVTDGQTSRYTTLHGESSATSMNEIEPSPPGASKKQRRSNLRDFTMGDQQESRPSVQGYWNEYDNPEDGEEEDAYVIYVDPFESPKLPGQETLSKLFVKLKNAIGSRRRPSEHDSLLASPTAHSVEDSDDGEPSSPARARTRDYGTMSDNPNNRNATGKSNRSDRRSRLLDLFRPSDTLTEARWSYRPSPVQTLGANPSDLNELLADLEQRRAEREATKFRLCMTSLAASVIVLLITWTLAATSRKKLRREVDVMVVVGVVANLVFAITGVLCAVSKRQGLGLITGLCVAAVVAAVCVADGGLLVWLLS</sequence>
<keyword evidence="2" id="KW-0926">Vacuole</keyword>
<dbReference type="GO" id="GO:0000329">
    <property type="term" value="C:fungal-type vacuole membrane"/>
    <property type="evidence" value="ECO:0007669"/>
    <property type="project" value="TreeGrafter"/>
</dbReference>
<dbReference type="InterPro" id="IPR051572">
    <property type="entry name" value="VTC_Complex_Subunit"/>
</dbReference>
<evidence type="ECO:0000259" key="8">
    <source>
        <dbReference type="PROSITE" id="PS51382"/>
    </source>
</evidence>
<feature type="transmembrane region" description="Helical" evidence="7">
    <location>
        <begin position="813"/>
        <end position="835"/>
    </location>
</feature>
<dbReference type="EMBL" id="VCHE01000009">
    <property type="protein sequence ID" value="KAB2579084.1"/>
    <property type="molecule type" value="Genomic_DNA"/>
</dbReference>
<dbReference type="InterPro" id="IPR004331">
    <property type="entry name" value="SPX_dom"/>
</dbReference>
<evidence type="ECO:0000256" key="3">
    <source>
        <dbReference type="ARBA" id="ARBA00022692"/>
    </source>
</evidence>
<dbReference type="Proteomes" id="UP000325902">
    <property type="component" value="Unassembled WGS sequence"/>
</dbReference>
<keyword evidence="4 7" id="KW-1133">Transmembrane helix</keyword>
<evidence type="ECO:0000256" key="4">
    <source>
        <dbReference type="ARBA" id="ARBA00022989"/>
    </source>
</evidence>
<accession>A0A5N5DQT3</accession>
<feature type="compositionally biased region" description="Basic and acidic residues" evidence="6">
    <location>
        <begin position="298"/>
        <end position="308"/>
    </location>
</feature>
<dbReference type="GO" id="GO:0033254">
    <property type="term" value="C:vacuolar transporter chaperone complex"/>
    <property type="evidence" value="ECO:0007669"/>
    <property type="project" value="TreeGrafter"/>
</dbReference>
<organism evidence="9 10">
    <name type="scientific">Lasiodiplodia theobromae</name>
    <dbReference type="NCBI Taxonomy" id="45133"/>
    <lineage>
        <taxon>Eukaryota</taxon>
        <taxon>Fungi</taxon>
        <taxon>Dikarya</taxon>
        <taxon>Ascomycota</taxon>
        <taxon>Pezizomycotina</taxon>
        <taxon>Dothideomycetes</taxon>
        <taxon>Dothideomycetes incertae sedis</taxon>
        <taxon>Botryosphaeriales</taxon>
        <taxon>Botryosphaeriaceae</taxon>
        <taxon>Lasiodiplodia</taxon>
    </lineage>
</organism>
<evidence type="ECO:0000313" key="9">
    <source>
        <dbReference type="EMBL" id="KAB2579084.1"/>
    </source>
</evidence>
<comment type="caution">
    <text evidence="9">The sequence shown here is derived from an EMBL/GenBank/DDBJ whole genome shotgun (WGS) entry which is preliminary data.</text>
</comment>
<evidence type="ECO:0000256" key="1">
    <source>
        <dbReference type="ARBA" id="ARBA00004128"/>
    </source>
</evidence>
<feature type="region of interest" description="Disordered" evidence="6">
    <location>
        <begin position="404"/>
        <end position="423"/>
    </location>
</feature>
<feature type="region of interest" description="Disordered" evidence="6">
    <location>
        <begin position="566"/>
        <end position="661"/>
    </location>
</feature>
<dbReference type="PROSITE" id="PS51382">
    <property type="entry name" value="SPX"/>
    <property type="match status" value="1"/>
</dbReference>
<dbReference type="OrthoDB" id="5588846at2759"/>
<evidence type="ECO:0000313" key="10">
    <source>
        <dbReference type="Proteomes" id="UP000325902"/>
    </source>
</evidence>
<evidence type="ECO:0000256" key="6">
    <source>
        <dbReference type="SAM" id="MobiDB-lite"/>
    </source>
</evidence>
<feature type="compositionally biased region" description="Polar residues" evidence="6">
    <location>
        <begin position="409"/>
        <end position="419"/>
    </location>
</feature>
<feature type="transmembrane region" description="Helical" evidence="7">
    <location>
        <begin position="847"/>
        <end position="868"/>
    </location>
</feature>
<feature type="transmembrane region" description="Helical" evidence="7">
    <location>
        <begin position="880"/>
        <end position="901"/>
    </location>
</feature>
<dbReference type="AlphaFoldDB" id="A0A5N5DQT3"/>
<dbReference type="GO" id="GO:0042144">
    <property type="term" value="P:vacuole fusion, non-autophagic"/>
    <property type="evidence" value="ECO:0007669"/>
    <property type="project" value="TreeGrafter"/>
</dbReference>
<feature type="compositionally biased region" description="Polar residues" evidence="6">
    <location>
        <begin position="597"/>
        <end position="616"/>
    </location>
</feature>
<proteinExistence type="predicted"/>
<evidence type="ECO:0000256" key="2">
    <source>
        <dbReference type="ARBA" id="ARBA00022554"/>
    </source>
</evidence>
<dbReference type="GO" id="GO:0006799">
    <property type="term" value="P:polyphosphate biosynthetic process"/>
    <property type="evidence" value="ECO:0007669"/>
    <property type="project" value="UniProtKB-ARBA"/>
</dbReference>
<name>A0A5N5DQT3_9PEZI</name>
<dbReference type="InterPro" id="IPR042267">
    <property type="entry name" value="VTC_sf"/>
</dbReference>
<comment type="subcellular location">
    <subcellularLocation>
        <location evidence="1">Vacuole membrane</location>
        <topology evidence="1">Multi-pass membrane protein</topology>
    </subcellularLocation>
</comment>
<keyword evidence="3 7" id="KW-0812">Transmembrane</keyword>
<feature type="region of interest" description="Disordered" evidence="6">
    <location>
        <begin position="698"/>
        <end position="760"/>
    </location>
</feature>
<keyword evidence="10" id="KW-1185">Reference proteome</keyword>
<evidence type="ECO:0000256" key="7">
    <source>
        <dbReference type="SAM" id="Phobius"/>
    </source>
</evidence>
<reference evidence="9 10" key="1">
    <citation type="journal article" date="2019" name="Sci. Rep.">
        <title>A multi-omics analysis of the grapevine pathogen Lasiodiplodia theobromae reveals that temperature affects the expression of virulence- and pathogenicity-related genes.</title>
        <authorList>
            <person name="Felix C."/>
            <person name="Meneses R."/>
            <person name="Goncalves M.F.M."/>
            <person name="Tilleman L."/>
            <person name="Duarte A.S."/>
            <person name="Jorrin-Novo J.V."/>
            <person name="Van de Peer Y."/>
            <person name="Deforce D."/>
            <person name="Van Nieuwerburgh F."/>
            <person name="Esteves A.C."/>
            <person name="Alves A."/>
        </authorList>
    </citation>
    <scope>NUCLEOTIDE SEQUENCE [LARGE SCALE GENOMIC DNA]</scope>
    <source>
        <strain evidence="9 10">LA-SOL3</strain>
    </source>
</reference>
<dbReference type="InterPro" id="IPR018966">
    <property type="entry name" value="VTC_domain"/>
</dbReference>
<dbReference type="CDD" id="cd14474">
    <property type="entry name" value="SPX_YDR089W"/>
    <property type="match status" value="1"/>
</dbReference>
<dbReference type="Pfam" id="PF09359">
    <property type="entry name" value="VTC"/>
    <property type="match status" value="1"/>
</dbReference>
<dbReference type="PANTHER" id="PTHR46140">
    <property type="entry name" value="VACUOLAR TRANSPORTER CHAPERONE 1-RELATED"/>
    <property type="match status" value="1"/>
</dbReference>
<evidence type="ECO:0000256" key="5">
    <source>
        <dbReference type="ARBA" id="ARBA00023136"/>
    </source>
</evidence>
<feature type="region of interest" description="Disordered" evidence="6">
    <location>
        <begin position="289"/>
        <end position="308"/>
    </location>
</feature>
<dbReference type="Gene3D" id="3.20.100.30">
    <property type="entry name" value="VTC, catalytic tunnel domain"/>
    <property type="match status" value="1"/>
</dbReference>
<dbReference type="GO" id="GO:0007034">
    <property type="term" value="P:vacuolar transport"/>
    <property type="evidence" value="ECO:0007669"/>
    <property type="project" value="TreeGrafter"/>
</dbReference>
<feature type="compositionally biased region" description="Polar residues" evidence="6">
    <location>
        <begin position="740"/>
        <end position="753"/>
    </location>
</feature>
<feature type="compositionally biased region" description="Low complexity" evidence="6">
    <location>
        <begin position="584"/>
        <end position="596"/>
    </location>
</feature>